<evidence type="ECO:0000313" key="2">
    <source>
        <dbReference type="EMBL" id="MBM3282394.1"/>
    </source>
</evidence>
<gene>
    <name evidence="2" type="ORF">FJY86_03595</name>
</gene>
<accession>A0A8T4C851</accession>
<reference evidence="2" key="1">
    <citation type="submission" date="2019-03" db="EMBL/GenBank/DDBJ databases">
        <title>Lake Tanganyika Metagenome-Assembled Genomes (MAGs).</title>
        <authorList>
            <person name="Tran P."/>
        </authorList>
    </citation>
    <scope>NUCLEOTIDE SEQUENCE</scope>
    <source>
        <strain evidence="2">M_DeepCast_50m_m2_156</strain>
    </source>
</reference>
<organism evidence="2 3">
    <name type="scientific">Candidatus Iainarchaeum sp</name>
    <dbReference type="NCBI Taxonomy" id="3101447"/>
    <lineage>
        <taxon>Archaea</taxon>
        <taxon>Candidatus Iainarchaeota</taxon>
        <taxon>Candidatus Iainarchaeia</taxon>
        <taxon>Candidatus Iainarchaeales</taxon>
        <taxon>Candidatus Iainarchaeaceae</taxon>
        <taxon>Candidatus Iainarchaeum</taxon>
    </lineage>
</organism>
<protein>
    <submittedName>
        <fullName evidence="2">Uncharacterized protein</fullName>
    </submittedName>
</protein>
<feature type="region of interest" description="Disordered" evidence="1">
    <location>
        <begin position="1"/>
        <end position="30"/>
    </location>
</feature>
<evidence type="ECO:0000256" key="1">
    <source>
        <dbReference type="SAM" id="MobiDB-lite"/>
    </source>
</evidence>
<feature type="compositionally biased region" description="Polar residues" evidence="1">
    <location>
        <begin position="11"/>
        <end position="26"/>
    </location>
</feature>
<sequence length="69" mass="7427">MNEDTPLVQGETHSPAETISPTSTAPLSPREKILLHAEKKGLMIHADALELLGRSTSYESILDTLAGEN</sequence>
<dbReference type="Proteomes" id="UP000774699">
    <property type="component" value="Unassembled WGS sequence"/>
</dbReference>
<name>A0A8T4C851_9ARCH</name>
<dbReference type="EMBL" id="VGJJ01000029">
    <property type="protein sequence ID" value="MBM3282394.1"/>
    <property type="molecule type" value="Genomic_DNA"/>
</dbReference>
<comment type="caution">
    <text evidence="2">The sequence shown here is derived from an EMBL/GenBank/DDBJ whole genome shotgun (WGS) entry which is preliminary data.</text>
</comment>
<feature type="non-terminal residue" evidence="2">
    <location>
        <position position="69"/>
    </location>
</feature>
<dbReference type="AlphaFoldDB" id="A0A8T4C851"/>
<evidence type="ECO:0000313" key="3">
    <source>
        <dbReference type="Proteomes" id="UP000774699"/>
    </source>
</evidence>
<proteinExistence type="predicted"/>